<gene>
    <name evidence="2" type="ORF">JIN87_17620</name>
</gene>
<accession>A0A934VSP0</accession>
<keyword evidence="3" id="KW-1185">Reference proteome</keyword>
<protein>
    <recommendedName>
        <fullName evidence="4">Periplasmic heavy metal sensor</fullName>
    </recommendedName>
</protein>
<dbReference type="RefSeq" id="WP_200356916.1">
    <property type="nucleotide sequence ID" value="NZ_JAENIL010000034.1"/>
</dbReference>
<organism evidence="2 3">
    <name type="scientific">Pelagicoccus mobilis</name>
    <dbReference type="NCBI Taxonomy" id="415221"/>
    <lineage>
        <taxon>Bacteria</taxon>
        <taxon>Pseudomonadati</taxon>
        <taxon>Verrucomicrobiota</taxon>
        <taxon>Opitutia</taxon>
        <taxon>Puniceicoccales</taxon>
        <taxon>Pelagicoccaceae</taxon>
        <taxon>Pelagicoccus</taxon>
    </lineage>
</organism>
<feature type="region of interest" description="Disordered" evidence="1">
    <location>
        <begin position="102"/>
        <end position="125"/>
    </location>
</feature>
<evidence type="ECO:0000256" key="1">
    <source>
        <dbReference type="SAM" id="MobiDB-lite"/>
    </source>
</evidence>
<proteinExistence type="predicted"/>
<evidence type="ECO:0000313" key="2">
    <source>
        <dbReference type="EMBL" id="MBK1878704.1"/>
    </source>
</evidence>
<comment type="caution">
    <text evidence="2">The sequence shown here is derived from an EMBL/GenBank/DDBJ whole genome shotgun (WGS) entry which is preliminary data.</text>
</comment>
<evidence type="ECO:0008006" key="4">
    <source>
        <dbReference type="Google" id="ProtNLM"/>
    </source>
</evidence>
<evidence type="ECO:0000313" key="3">
    <source>
        <dbReference type="Proteomes" id="UP000617628"/>
    </source>
</evidence>
<name>A0A934VSP0_9BACT</name>
<dbReference type="AlphaFoldDB" id="A0A934VSP0"/>
<dbReference type="Proteomes" id="UP000617628">
    <property type="component" value="Unassembled WGS sequence"/>
</dbReference>
<reference evidence="2" key="1">
    <citation type="submission" date="2021-01" db="EMBL/GenBank/DDBJ databases">
        <title>Modified the classification status of verrucomicrobia.</title>
        <authorList>
            <person name="Feng X."/>
        </authorList>
    </citation>
    <scope>NUCLEOTIDE SEQUENCE</scope>
    <source>
        <strain evidence="2">KCTC 13126</strain>
    </source>
</reference>
<dbReference type="EMBL" id="JAENIL010000034">
    <property type="protein sequence ID" value="MBK1878704.1"/>
    <property type="molecule type" value="Genomic_DNA"/>
</dbReference>
<sequence length="125" mass="14303">MKPKSRSVLILASTLLVGMLLGALVHAQFFEKRVKRMHRMSTPEGFVESYLRTIQPVDTEQEAAIRAVLEPQATSVIDSFKVHREALHAKLDGMRAKLDPLLTDDQKERLDERRKRGPGRRVEKE</sequence>